<protein>
    <submittedName>
        <fullName evidence="1">Uncharacterized protein</fullName>
    </submittedName>
</protein>
<name>A0A935UGT5_9PROT</name>
<reference evidence="1 2" key="1">
    <citation type="submission" date="2020-10" db="EMBL/GenBank/DDBJ databases">
        <title>Connecting structure to function with the recovery of over 1000 high-quality activated sludge metagenome-assembled genomes encoding full-length rRNA genes using long-read sequencing.</title>
        <authorList>
            <person name="Singleton C.M."/>
            <person name="Petriglieri F."/>
            <person name="Kristensen J.M."/>
            <person name="Kirkegaard R.H."/>
            <person name="Michaelsen T.Y."/>
            <person name="Andersen M.H."/>
            <person name="Karst S.M."/>
            <person name="Dueholm M.S."/>
            <person name="Nielsen P.H."/>
            <person name="Albertsen M."/>
        </authorList>
    </citation>
    <scope>NUCLEOTIDE SEQUENCE [LARGE SCALE GENOMIC DNA]</scope>
    <source>
        <strain evidence="1">EsbW_18-Q3-R4-48_BATAC.285</strain>
    </source>
</reference>
<organism evidence="1 2">
    <name type="scientific">Candidatus Accumulibacter proximus</name>
    <dbReference type="NCBI Taxonomy" id="2954385"/>
    <lineage>
        <taxon>Bacteria</taxon>
        <taxon>Pseudomonadati</taxon>
        <taxon>Pseudomonadota</taxon>
        <taxon>Betaproteobacteria</taxon>
        <taxon>Candidatus Accumulibacter</taxon>
    </lineage>
</organism>
<gene>
    <name evidence="1" type="ORF">IPJ27_08420</name>
</gene>
<sequence length="53" mass="5587">MPIVIEELTAEITVETGDDVGGEIRPADSDAAAAATLELLALAHEREQRLAVD</sequence>
<evidence type="ECO:0000313" key="2">
    <source>
        <dbReference type="Proteomes" id="UP000697998"/>
    </source>
</evidence>
<dbReference type="Proteomes" id="UP000697998">
    <property type="component" value="Unassembled WGS sequence"/>
</dbReference>
<comment type="caution">
    <text evidence="1">The sequence shown here is derived from an EMBL/GenBank/DDBJ whole genome shotgun (WGS) entry which is preliminary data.</text>
</comment>
<proteinExistence type="predicted"/>
<evidence type="ECO:0000313" key="1">
    <source>
        <dbReference type="EMBL" id="MBK7674783.1"/>
    </source>
</evidence>
<dbReference type="AlphaFoldDB" id="A0A935UGT5"/>
<accession>A0A935UGT5</accession>
<dbReference type="EMBL" id="JADJMH010000005">
    <property type="protein sequence ID" value="MBK7674783.1"/>
    <property type="molecule type" value="Genomic_DNA"/>
</dbReference>